<evidence type="ECO:0000256" key="6">
    <source>
        <dbReference type="ARBA" id="ARBA00022692"/>
    </source>
</evidence>
<feature type="transmembrane region" description="Helical" evidence="26">
    <location>
        <begin position="275"/>
        <end position="292"/>
    </location>
</feature>
<evidence type="ECO:0000256" key="12">
    <source>
        <dbReference type="ARBA" id="ARBA00023228"/>
    </source>
</evidence>
<organism evidence="28 29">
    <name type="scientific">Saimiri boliviensis boliviensis</name>
    <name type="common">Bolivian squirrel monkey</name>
    <dbReference type="NCBI Taxonomy" id="39432"/>
    <lineage>
        <taxon>Eukaryota</taxon>
        <taxon>Metazoa</taxon>
        <taxon>Chordata</taxon>
        <taxon>Craniata</taxon>
        <taxon>Vertebrata</taxon>
        <taxon>Euteleostomi</taxon>
        <taxon>Mammalia</taxon>
        <taxon>Eutheria</taxon>
        <taxon>Euarchontoglires</taxon>
        <taxon>Primates</taxon>
        <taxon>Haplorrhini</taxon>
        <taxon>Platyrrhini</taxon>
        <taxon>Cebidae</taxon>
        <taxon>Saimiriinae</taxon>
        <taxon>Saimiri</taxon>
    </lineage>
</organism>
<comment type="catalytic activity">
    <reaction evidence="15">
        <text>L-aspartate(out) = L-aspartate(in)</text>
        <dbReference type="Rhea" id="RHEA:66332"/>
        <dbReference type="ChEBI" id="CHEBI:29991"/>
    </reaction>
    <physiologicalReaction direction="left-to-right" evidence="15">
        <dbReference type="Rhea" id="RHEA:66333"/>
    </physiologicalReaction>
</comment>
<dbReference type="OMA" id="RVVTTWF"/>
<comment type="function">
    <text evidence="20">Receptor for CM101, a polysaccharide produced by group B Streptococcus with antipathoangiogenic properties.</text>
</comment>
<evidence type="ECO:0000256" key="24">
    <source>
        <dbReference type="ARBA" id="ARBA00081925"/>
    </source>
</evidence>
<evidence type="ECO:0000256" key="10">
    <source>
        <dbReference type="ARBA" id="ARBA00023136"/>
    </source>
</evidence>
<evidence type="ECO:0000256" key="20">
    <source>
        <dbReference type="ARBA" id="ARBA00056891"/>
    </source>
</evidence>
<dbReference type="InterPro" id="IPR011701">
    <property type="entry name" value="MFS"/>
</dbReference>
<comment type="catalytic activity">
    <reaction evidence="14">
        <text>2 nitrate(out) + H(+)(out) = 2 nitrate(in) + H(+)(in)</text>
        <dbReference type="Rhea" id="RHEA:71539"/>
        <dbReference type="ChEBI" id="CHEBI:15378"/>
        <dbReference type="ChEBI" id="CHEBI:17632"/>
    </reaction>
    <physiologicalReaction direction="left-to-right" evidence="14">
        <dbReference type="Rhea" id="RHEA:71540"/>
    </physiologicalReaction>
</comment>
<dbReference type="Gene3D" id="1.20.1250.20">
    <property type="entry name" value="MFS general substrate transporter like domains"/>
    <property type="match status" value="2"/>
</dbReference>
<dbReference type="InterPro" id="IPR020846">
    <property type="entry name" value="MFS_dom"/>
</dbReference>
<accession>A0A2K6V8H1</accession>
<dbReference type="GO" id="GO:0030672">
    <property type="term" value="C:synaptic vesicle membrane"/>
    <property type="evidence" value="ECO:0007669"/>
    <property type="project" value="UniProtKB-SubCell"/>
</dbReference>
<dbReference type="GO" id="GO:0005765">
    <property type="term" value="C:lysosomal membrane"/>
    <property type="evidence" value="ECO:0007669"/>
    <property type="project" value="UniProtKB-SubCell"/>
</dbReference>
<evidence type="ECO:0000256" key="8">
    <source>
        <dbReference type="ARBA" id="ARBA00022989"/>
    </source>
</evidence>
<dbReference type="GO" id="GO:0015136">
    <property type="term" value="F:sialic acid transmembrane transporter activity"/>
    <property type="evidence" value="ECO:0007669"/>
    <property type="project" value="Ensembl"/>
</dbReference>
<feature type="transmembrane region" description="Helical" evidence="26">
    <location>
        <begin position="403"/>
        <end position="424"/>
    </location>
</feature>
<comment type="catalytic activity">
    <reaction evidence="17">
        <text>N-acetyl-L-aspartyl-L-glutamate(out) = N-acetyl-L-aspartyl-L-glutamate(in)</text>
        <dbReference type="Rhea" id="RHEA:72599"/>
        <dbReference type="ChEBI" id="CHEBI:76931"/>
    </reaction>
    <physiologicalReaction direction="left-to-right" evidence="17">
        <dbReference type="Rhea" id="RHEA:72600"/>
    </physiologicalReaction>
</comment>
<dbReference type="CDD" id="cd17381">
    <property type="entry name" value="MFS_SLC17A5"/>
    <property type="match status" value="1"/>
</dbReference>
<feature type="compositionally biased region" description="Basic and acidic residues" evidence="25">
    <location>
        <begin position="1"/>
        <end position="18"/>
    </location>
</feature>
<comment type="catalytic activity">
    <reaction evidence="18">
        <text>L-glutamate(out) = L-glutamate(in)</text>
        <dbReference type="Rhea" id="RHEA:66336"/>
        <dbReference type="ChEBI" id="CHEBI:29985"/>
    </reaction>
    <physiologicalReaction direction="left-to-right" evidence="18">
        <dbReference type="Rhea" id="RHEA:66337"/>
    </physiologicalReaction>
</comment>
<keyword evidence="8 26" id="KW-1133">Transmembrane helix</keyword>
<gene>
    <name evidence="28" type="primary">SLC17A5</name>
</gene>
<keyword evidence="9" id="KW-0770">Synapse</keyword>
<dbReference type="GO" id="GO:0015293">
    <property type="term" value="F:symporter activity"/>
    <property type="evidence" value="ECO:0007669"/>
    <property type="project" value="UniProtKB-KW"/>
</dbReference>
<feature type="transmembrane region" description="Helical" evidence="26">
    <location>
        <begin position="338"/>
        <end position="359"/>
    </location>
</feature>
<feature type="transmembrane region" description="Helical" evidence="26">
    <location>
        <begin position="110"/>
        <end position="130"/>
    </location>
</feature>
<dbReference type="FunFam" id="1.20.1250.20:FF:000003">
    <property type="entry name" value="Solute carrier family 17 member 3"/>
    <property type="match status" value="1"/>
</dbReference>
<reference evidence="28" key="1">
    <citation type="submission" date="2025-08" db="UniProtKB">
        <authorList>
            <consortium name="Ensembl"/>
        </authorList>
    </citation>
    <scope>IDENTIFICATION</scope>
</reference>
<keyword evidence="6 26" id="KW-0812">Transmembrane</keyword>
<sequence>MRSPVRDLAQKDGEESTDRTPLLPGAPQAEAAPVCCSARYNLAILAFFGFFIVYALRVNLSVALVDMVDSNTTLEDNRTSKACPEHSSPIKVHHNQTGKKYQWDAETQGWILGSFFYGYIITQIPGGYVASKIGGKLLLGFGILGTAVLTLFTPIAADLGVGPLIVLRALEGLGEGVTFPAMHAMWSSWAPPLERSKLLSISYAGAQLGTVISLPLSGIICYYMNWTYVFYFFGAVGIFWFLLWIWLVSDTPQTHNRISHYEKEYILSSLKNQNGLLSSLPYLGSWLCMILSGQAADNLRAKWNFSTLCVRRIFSLIGMIGPAVFLVAAGFIGCDYSLAVAFLTISTTLGGFCSSGFSINHLDIAPSYAGILLGITNTFATIPGMVGPVIAKSLTPENTVGEWQTVFCIAAVINIFGAIFFTLFGKGEVQSWALNDHHGHRH</sequence>
<reference evidence="28" key="2">
    <citation type="submission" date="2025-09" db="UniProtKB">
        <authorList>
            <consortium name="Ensembl"/>
        </authorList>
    </citation>
    <scope>IDENTIFICATION</scope>
</reference>
<protein>
    <recommendedName>
        <fullName evidence="21">Sialin</fullName>
    </recommendedName>
    <alternativeName>
        <fullName evidence="24">H(+)/nitrate cotransporter</fullName>
    </alternativeName>
    <alternativeName>
        <fullName evidence="22">H(+)/sialic acid cotransporter</fullName>
    </alternativeName>
    <alternativeName>
        <fullName evidence="23">Vesicular excitatory amino acid transporter</fullName>
    </alternativeName>
</protein>
<evidence type="ECO:0000313" key="28">
    <source>
        <dbReference type="Ensembl" id="ENSSBOP00000040456.1"/>
    </source>
</evidence>
<comment type="subcellular location">
    <subcellularLocation>
        <location evidence="2">Basolateral cell membrane</location>
        <topology evidence="2">Multi-pass membrane protein</topology>
    </subcellularLocation>
    <subcellularLocation>
        <location evidence="3">Cytoplasmic vesicle</location>
        <location evidence="3">Secretory vesicle</location>
        <location evidence="3">Synaptic vesicle membrane</location>
        <topology evidence="3">Multi-pass membrane protein</topology>
    </subcellularLocation>
    <subcellularLocation>
        <location evidence="1">Lysosome membrane</location>
        <topology evidence="1">Multi-pass membrane protein</topology>
    </subcellularLocation>
</comment>
<dbReference type="GO" id="GO:0016324">
    <property type="term" value="C:apical plasma membrane"/>
    <property type="evidence" value="ECO:0007669"/>
    <property type="project" value="TreeGrafter"/>
</dbReference>
<feature type="transmembrane region" description="Helical" evidence="26">
    <location>
        <begin position="42"/>
        <end position="65"/>
    </location>
</feature>
<evidence type="ECO:0000313" key="29">
    <source>
        <dbReference type="Proteomes" id="UP000233220"/>
    </source>
</evidence>
<dbReference type="GO" id="GO:0098700">
    <property type="term" value="P:neurotransmitter loading into synaptic vesicle"/>
    <property type="evidence" value="ECO:0007669"/>
    <property type="project" value="Ensembl"/>
</dbReference>
<evidence type="ECO:0000256" key="21">
    <source>
        <dbReference type="ARBA" id="ARBA00069713"/>
    </source>
</evidence>
<keyword evidence="4" id="KW-0813">Transport</keyword>
<feature type="transmembrane region" description="Helical" evidence="26">
    <location>
        <begin position="228"/>
        <end position="247"/>
    </location>
</feature>
<keyword evidence="5" id="KW-1003">Cell membrane</keyword>
<comment type="catalytic activity">
    <reaction evidence="19">
        <text>D-glucuronate(out) + H(+)(out) = D-glucuronate(in) + H(+)(in)</text>
        <dbReference type="Rhea" id="RHEA:72591"/>
        <dbReference type="ChEBI" id="CHEBI:15378"/>
        <dbReference type="ChEBI" id="CHEBI:58720"/>
    </reaction>
    <physiologicalReaction direction="left-to-right" evidence="19">
        <dbReference type="Rhea" id="RHEA:72592"/>
    </physiologicalReaction>
</comment>
<feature type="transmembrane region" description="Helical" evidence="26">
    <location>
        <begin position="371"/>
        <end position="391"/>
    </location>
</feature>
<name>A0A2K6V8H1_SAIBB</name>
<evidence type="ECO:0000256" key="7">
    <source>
        <dbReference type="ARBA" id="ARBA00022847"/>
    </source>
</evidence>
<keyword evidence="11" id="KW-0325">Glycoprotein</keyword>
<feature type="transmembrane region" description="Helical" evidence="26">
    <location>
        <begin position="137"/>
        <end position="157"/>
    </location>
</feature>
<evidence type="ECO:0000256" key="4">
    <source>
        <dbReference type="ARBA" id="ARBA00022448"/>
    </source>
</evidence>
<evidence type="ECO:0000256" key="23">
    <source>
        <dbReference type="ARBA" id="ARBA00081195"/>
    </source>
</evidence>
<dbReference type="PANTHER" id="PTHR11662">
    <property type="entry name" value="SOLUTE CARRIER FAMILY 17"/>
    <property type="match status" value="1"/>
</dbReference>
<evidence type="ECO:0000256" key="3">
    <source>
        <dbReference type="ARBA" id="ARBA00004644"/>
    </source>
</evidence>
<dbReference type="FunFam" id="1.20.1250.20:FF:000067">
    <property type="entry name" value="sialin isoform X2"/>
    <property type="match status" value="1"/>
</dbReference>
<proteinExistence type="predicted"/>
<dbReference type="GO" id="GO:0016323">
    <property type="term" value="C:basolateral plasma membrane"/>
    <property type="evidence" value="ECO:0007669"/>
    <property type="project" value="UniProtKB-SubCell"/>
</dbReference>
<evidence type="ECO:0000256" key="19">
    <source>
        <dbReference type="ARBA" id="ARBA00051612"/>
    </source>
</evidence>
<evidence type="ECO:0000256" key="26">
    <source>
        <dbReference type="SAM" id="Phobius"/>
    </source>
</evidence>
<evidence type="ECO:0000256" key="15">
    <source>
        <dbReference type="ARBA" id="ARBA00050554"/>
    </source>
</evidence>
<evidence type="ECO:0000256" key="22">
    <source>
        <dbReference type="ARBA" id="ARBA00080244"/>
    </source>
</evidence>
<evidence type="ECO:0000259" key="27">
    <source>
        <dbReference type="PROSITE" id="PS50850"/>
    </source>
</evidence>
<dbReference type="AlphaFoldDB" id="A0A2K6V8H1"/>
<dbReference type="PROSITE" id="PS50850">
    <property type="entry name" value="MFS"/>
    <property type="match status" value="1"/>
</dbReference>
<evidence type="ECO:0000256" key="18">
    <source>
        <dbReference type="ARBA" id="ARBA00051447"/>
    </source>
</evidence>
<keyword evidence="29" id="KW-1185">Reference proteome</keyword>
<dbReference type="Ensembl" id="ENSSBOT00000057423.1">
    <property type="protein sequence ID" value="ENSSBOP00000040456.1"/>
    <property type="gene ID" value="ENSSBOG00000036204.1"/>
</dbReference>
<evidence type="ECO:0000256" key="11">
    <source>
        <dbReference type="ARBA" id="ARBA00023180"/>
    </source>
</evidence>
<feature type="transmembrane region" description="Helical" evidence="26">
    <location>
        <begin position="313"/>
        <end position="332"/>
    </location>
</feature>
<dbReference type="GO" id="GO:0009617">
    <property type="term" value="P:response to bacterium"/>
    <property type="evidence" value="ECO:0007669"/>
    <property type="project" value="Ensembl"/>
</dbReference>
<feature type="transmembrane region" description="Helical" evidence="26">
    <location>
        <begin position="201"/>
        <end position="223"/>
    </location>
</feature>
<dbReference type="STRING" id="39432.ENSSBOP00000040456"/>
<comment type="catalytic activity">
    <reaction evidence="16">
        <text>N-acetylneuraminate(in) + H(+)(in) = N-acetylneuraminate(out) + H(+)(out)</text>
        <dbReference type="Rhea" id="RHEA:28987"/>
        <dbReference type="ChEBI" id="CHEBI:15378"/>
        <dbReference type="ChEBI" id="CHEBI:35418"/>
    </reaction>
    <physiologicalReaction direction="right-to-left" evidence="16">
        <dbReference type="Rhea" id="RHEA:28989"/>
    </physiologicalReaction>
</comment>
<evidence type="ECO:0000256" key="2">
    <source>
        <dbReference type="ARBA" id="ARBA00004554"/>
    </source>
</evidence>
<evidence type="ECO:0000256" key="13">
    <source>
        <dbReference type="ARBA" id="ARBA00023329"/>
    </source>
</evidence>
<dbReference type="GO" id="GO:0006820">
    <property type="term" value="P:monoatomic anion transport"/>
    <property type="evidence" value="ECO:0007669"/>
    <property type="project" value="TreeGrafter"/>
</dbReference>
<keyword evidence="7" id="KW-0769">Symport</keyword>
<feature type="region of interest" description="Disordered" evidence="25">
    <location>
        <begin position="1"/>
        <end position="25"/>
    </location>
</feature>
<evidence type="ECO:0000256" key="14">
    <source>
        <dbReference type="ARBA" id="ARBA00050101"/>
    </source>
</evidence>
<dbReference type="Pfam" id="PF07690">
    <property type="entry name" value="MFS_1"/>
    <property type="match status" value="1"/>
</dbReference>
<dbReference type="PANTHER" id="PTHR11662:SF432">
    <property type="entry name" value="SIALIN"/>
    <property type="match status" value="1"/>
</dbReference>
<dbReference type="Proteomes" id="UP000233220">
    <property type="component" value="Unplaced"/>
</dbReference>
<dbReference type="InterPro" id="IPR036259">
    <property type="entry name" value="MFS_trans_sf"/>
</dbReference>
<dbReference type="GO" id="GO:0005829">
    <property type="term" value="C:cytosol"/>
    <property type="evidence" value="ECO:0007669"/>
    <property type="project" value="Ensembl"/>
</dbReference>
<evidence type="ECO:0000256" key="25">
    <source>
        <dbReference type="SAM" id="MobiDB-lite"/>
    </source>
</evidence>
<evidence type="ECO:0000256" key="1">
    <source>
        <dbReference type="ARBA" id="ARBA00004155"/>
    </source>
</evidence>
<dbReference type="SUPFAM" id="SSF103473">
    <property type="entry name" value="MFS general substrate transporter"/>
    <property type="match status" value="1"/>
</dbReference>
<evidence type="ECO:0000256" key="9">
    <source>
        <dbReference type="ARBA" id="ARBA00023018"/>
    </source>
</evidence>
<evidence type="ECO:0000256" key="16">
    <source>
        <dbReference type="ARBA" id="ARBA00050625"/>
    </source>
</evidence>
<dbReference type="GO" id="GO:0042880">
    <property type="term" value="F:D-glucuronate transmembrane transporter activity"/>
    <property type="evidence" value="ECO:0007669"/>
    <property type="project" value="Ensembl"/>
</dbReference>
<dbReference type="GeneTree" id="ENSGT00940000160370"/>
<evidence type="ECO:0000256" key="17">
    <source>
        <dbReference type="ARBA" id="ARBA00051403"/>
    </source>
</evidence>
<keyword evidence="12" id="KW-0458">Lysosome</keyword>
<evidence type="ECO:0000256" key="5">
    <source>
        <dbReference type="ARBA" id="ARBA00022475"/>
    </source>
</evidence>
<dbReference type="GO" id="GO:0098978">
    <property type="term" value="C:glutamatergic synapse"/>
    <property type="evidence" value="ECO:0007669"/>
    <property type="project" value="Ensembl"/>
</dbReference>
<feature type="domain" description="Major facilitator superfamily (MFS) profile" evidence="27">
    <location>
        <begin position="42"/>
        <end position="442"/>
    </location>
</feature>
<keyword evidence="13" id="KW-0968">Cytoplasmic vesicle</keyword>
<dbReference type="InterPro" id="IPR050382">
    <property type="entry name" value="MFS_Na/Anion_cotransporter"/>
</dbReference>
<keyword evidence="10 26" id="KW-0472">Membrane</keyword>